<proteinExistence type="predicted"/>
<gene>
    <name evidence="1" type="ORF">SAMN05421544_10410</name>
</gene>
<dbReference type="EMBL" id="FNAS01000004">
    <property type="protein sequence ID" value="SDE15355.1"/>
    <property type="molecule type" value="Genomic_DNA"/>
</dbReference>
<reference evidence="1 2" key="1">
    <citation type="submission" date="2016-10" db="EMBL/GenBank/DDBJ databases">
        <authorList>
            <person name="de Groot N.N."/>
        </authorList>
    </citation>
    <scope>NUCLEOTIDE SEQUENCE [LARGE SCALE GENOMIC DNA]</scope>
    <source>
        <strain evidence="1 2">DSM 24015</strain>
    </source>
</reference>
<dbReference type="STRING" id="1071918.SAMN05421544_10410"/>
<organism evidence="1 2">
    <name type="scientific">Riemerella columbipharyngis</name>
    <dbReference type="NCBI Taxonomy" id="1071918"/>
    <lineage>
        <taxon>Bacteria</taxon>
        <taxon>Pseudomonadati</taxon>
        <taxon>Bacteroidota</taxon>
        <taxon>Flavobacteriia</taxon>
        <taxon>Flavobacteriales</taxon>
        <taxon>Weeksellaceae</taxon>
        <taxon>Riemerella</taxon>
    </lineage>
</organism>
<dbReference type="AlphaFoldDB" id="A0A1G7AMW5"/>
<sequence>MTKEEQLNAEKKELKLLTNDGFKIQIKNLWGKPKVYKAKKMTLGRLFKLSKIFITMYLDENSLNTNDLQEQLALQYQSVLNNLDKVTKVVAICFTDNILISWWIQRQVKKHFTAKDIQYFAQNLIKESDYANFMLSIALMNGNRPTKAKPIED</sequence>
<evidence type="ECO:0000313" key="2">
    <source>
        <dbReference type="Proteomes" id="UP000198517"/>
    </source>
</evidence>
<evidence type="ECO:0000313" key="1">
    <source>
        <dbReference type="EMBL" id="SDE15355.1"/>
    </source>
</evidence>
<dbReference type="Proteomes" id="UP000198517">
    <property type="component" value="Unassembled WGS sequence"/>
</dbReference>
<protein>
    <submittedName>
        <fullName evidence="1">Uncharacterized protein</fullName>
    </submittedName>
</protein>
<accession>A0A1G7AMW5</accession>
<name>A0A1G7AMW5_9FLAO</name>
<keyword evidence="2" id="KW-1185">Reference proteome</keyword>
<dbReference type="RefSeq" id="WP_092736067.1">
    <property type="nucleotide sequence ID" value="NZ_FNAS01000004.1"/>
</dbReference>
<dbReference type="OrthoDB" id="1274854at2"/>